<keyword evidence="2" id="KW-1185">Reference proteome</keyword>
<evidence type="ECO:0000313" key="2">
    <source>
        <dbReference type="Proteomes" id="UP001165080"/>
    </source>
</evidence>
<evidence type="ECO:0000313" key="1">
    <source>
        <dbReference type="EMBL" id="GLC58625.1"/>
    </source>
</evidence>
<dbReference type="EMBL" id="BRXU01000023">
    <property type="protein sequence ID" value="GLC58625.1"/>
    <property type="molecule type" value="Genomic_DNA"/>
</dbReference>
<dbReference type="AlphaFoldDB" id="A0A9W6BVJ8"/>
<reference evidence="1 2" key="1">
    <citation type="journal article" date="2023" name="Commun. Biol.">
        <title>Reorganization of the ancestral sex-determining regions during the evolution of trioecy in Pleodorina starrii.</title>
        <authorList>
            <person name="Takahashi K."/>
            <person name="Suzuki S."/>
            <person name="Kawai-Toyooka H."/>
            <person name="Yamamoto K."/>
            <person name="Hamaji T."/>
            <person name="Ootsuki R."/>
            <person name="Yamaguchi H."/>
            <person name="Kawachi M."/>
            <person name="Higashiyama T."/>
            <person name="Nozaki H."/>
        </authorList>
    </citation>
    <scope>NUCLEOTIDE SEQUENCE [LARGE SCALE GENOMIC DNA]</scope>
    <source>
        <strain evidence="1 2">NIES-4479</strain>
    </source>
</reference>
<gene>
    <name evidence="1" type="primary">PLEST005207</name>
    <name evidence="1" type="ORF">PLESTB_001381600</name>
</gene>
<name>A0A9W6BVJ8_9CHLO</name>
<accession>A0A9W6BVJ8</accession>
<sequence>MRRQQQRQQRQQQLLRQFAAAAAACGDSSSGGSACGGAVAAAAAAAGESLGFGGPGRWPACEQAWSGRIPADVELLIGACSDCGATDWGPSEGDVMGRTRSRSVRQQGTSAAATAARRGLLPPRVVSDRVPWGRVLLCVPYFTPFPPGGCSRLVWLVWYVLSGGLGWETGLGGQYRGGLDPRPGHP</sequence>
<proteinExistence type="predicted"/>
<organism evidence="1 2">
    <name type="scientific">Pleodorina starrii</name>
    <dbReference type="NCBI Taxonomy" id="330485"/>
    <lineage>
        <taxon>Eukaryota</taxon>
        <taxon>Viridiplantae</taxon>
        <taxon>Chlorophyta</taxon>
        <taxon>core chlorophytes</taxon>
        <taxon>Chlorophyceae</taxon>
        <taxon>CS clade</taxon>
        <taxon>Chlamydomonadales</taxon>
        <taxon>Volvocaceae</taxon>
        <taxon>Pleodorina</taxon>
    </lineage>
</organism>
<protein>
    <submittedName>
        <fullName evidence="1">Uncharacterized protein</fullName>
    </submittedName>
</protein>
<comment type="caution">
    <text evidence="1">The sequence shown here is derived from an EMBL/GenBank/DDBJ whole genome shotgun (WGS) entry which is preliminary data.</text>
</comment>
<dbReference type="Proteomes" id="UP001165080">
    <property type="component" value="Unassembled WGS sequence"/>
</dbReference>